<proteinExistence type="predicted"/>
<reference evidence="1" key="1">
    <citation type="journal article" date="2023" name="G3 (Bethesda)">
        <title>Whole genome assembly and annotation of the endangered Caribbean coral Acropora cervicornis.</title>
        <authorList>
            <person name="Selwyn J.D."/>
            <person name="Vollmer S.V."/>
        </authorList>
    </citation>
    <scope>NUCLEOTIDE SEQUENCE</scope>
    <source>
        <strain evidence="1">K2</strain>
    </source>
</reference>
<dbReference type="EMBL" id="JARQWQ010000112">
    <property type="protein sequence ID" value="KAK2550298.1"/>
    <property type="molecule type" value="Genomic_DNA"/>
</dbReference>
<accession>A0AAD9PWE0</accession>
<sequence>MIEHFVEFFFVFFILGNEYIVQWSDILLHDNPEVHNISEEGHPVDMAFEMLIM</sequence>
<name>A0AAD9PWE0_ACRCE</name>
<gene>
    <name evidence="1" type="ORF">P5673_028988</name>
</gene>
<organism evidence="1 2">
    <name type="scientific">Acropora cervicornis</name>
    <name type="common">Staghorn coral</name>
    <dbReference type="NCBI Taxonomy" id="6130"/>
    <lineage>
        <taxon>Eukaryota</taxon>
        <taxon>Metazoa</taxon>
        <taxon>Cnidaria</taxon>
        <taxon>Anthozoa</taxon>
        <taxon>Hexacorallia</taxon>
        <taxon>Scleractinia</taxon>
        <taxon>Astrocoeniina</taxon>
        <taxon>Acroporidae</taxon>
        <taxon>Acropora</taxon>
    </lineage>
</organism>
<dbReference type="AlphaFoldDB" id="A0AAD9PWE0"/>
<comment type="caution">
    <text evidence="1">The sequence shown here is derived from an EMBL/GenBank/DDBJ whole genome shotgun (WGS) entry which is preliminary data.</text>
</comment>
<keyword evidence="2" id="KW-1185">Reference proteome</keyword>
<reference evidence="1" key="2">
    <citation type="journal article" date="2023" name="Science">
        <title>Genomic signatures of disease resistance in endangered staghorn corals.</title>
        <authorList>
            <person name="Vollmer S.V."/>
            <person name="Selwyn J.D."/>
            <person name="Despard B.A."/>
            <person name="Roesel C.L."/>
        </authorList>
    </citation>
    <scope>NUCLEOTIDE SEQUENCE</scope>
    <source>
        <strain evidence="1">K2</strain>
    </source>
</reference>
<evidence type="ECO:0000313" key="2">
    <source>
        <dbReference type="Proteomes" id="UP001249851"/>
    </source>
</evidence>
<evidence type="ECO:0000313" key="1">
    <source>
        <dbReference type="EMBL" id="KAK2550298.1"/>
    </source>
</evidence>
<protein>
    <submittedName>
        <fullName evidence="1">Uncharacterized protein</fullName>
    </submittedName>
</protein>
<dbReference type="Proteomes" id="UP001249851">
    <property type="component" value="Unassembled WGS sequence"/>
</dbReference>